<evidence type="ECO:0000313" key="2">
    <source>
        <dbReference type="Proteomes" id="UP001501581"/>
    </source>
</evidence>
<proteinExistence type="predicted"/>
<dbReference type="EMBL" id="BAAALG010000017">
    <property type="protein sequence ID" value="GAA1113777.1"/>
    <property type="molecule type" value="Genomic_DNA"/>
</dbReference>
<dbReference type="Proteomes" id="UP001501581">
    <property type="component" value="Unassembled WGS sequence"/>
</dbReference>
<comment type="caution">
    <text evidence="1">The sequence shown here is derived from an EMBL/GenBank/DDBJ whole genome shotgun (WGS) entry which is preliminary data.</text>
</comment>
<name>A0ABP4EKQ8_9ACTN</name>
<keyword evidence="2" id="KW-1185">Reference proteome</keyword>
<accession>A0ABP4EKQ8</accession>
<dbReference type="RefSeq" id="WP_343996676.1">
    <property type="nucleotide sequence ID" value="NZ_BAAALG010000017.1"/>
</dbReference>
<reference evidence="2" key="1">
    <citation type="journal article" date="2019" name="Int. J. Syst. Evol. Microbiol.">
        <title>The Global Catalogue of Microorganisms (GCM) 10K type strain sequencing project: providing services to taxonomists for standard genome sequencing and annotation.</title>
        <authorList>
            <consortium name="The Broad Institute Genomics Platform"/>
            <consortium name="The Broad Institute Genome Sequencing Center for Infectious Disease"/>
            <person name="Wu L."/>
            <person name="Ma J."/>
        </authorList>
    </citation>
    <scope>NUCLEOTIDE SEQUENCE [LARGE SCALE GENOMIC DNA]</scope>
    <source>
        <strain evidence="2">JCM 13008</strain>
    </source>
</reference>
<protein>
    <submittedName>
        <fullName evidence="1">Uncharacterized protein</fullName>
    </submittedName>
</protein>
<sequence>MKRAIGVIAAGALTASLGTGLATPAEAGKKVFRKAETCAWYMPPDWEAGLSLNLEVSAGHFYAEDGSSLPCYDQFYDEFRPTVKRFKVTVRWYAGSTRIKTQRAKVPNTRSRHRKSFRLASSRLAQDGTTWTYAGKRVTARVVFTKPGYRTKRVRVTRFAYPAE</sequence>
<organism evidence="1 2">
    <name type="scientific">Nocardioides dubius</name>
    <dbReference type="NCBI Taxonomy" id="317019"/>
    <lineage>
        <taxon>Bacteria</taxon>
        <taxon>Bacillati</taxon>
        <taxon>Actinomycetota</taxon>
        <taxon>Actinomycetes</taxon>
        <taxon>Propionibacteriales</taxon>
        <taxon>Nocardioidaceae</taxon>
        <taxon>Nocardioides</taxon>
    </lineage>
</organism>
<gene>
    <name evidence="1" type="ORF">GCM10009668_39900</name>
</gene>
<evidence type="ECO:0000313" key="1">
    <source>
        <dbReference type="EMBL" id="GAA1113777.1"/>
    </source>
</evidence>